<proteinExistence type="predicted"/>
<organism evidence="2 3">
    <name type="scientific">Micromonospora yangpuensis</name>
    <dbReference type="NCBI Taxonomy" id="683228"/>
    <lineage>
        <taxon>Bacteria</taxon>
        <taxon>Bacillati</taxon>
        <taxon>Actinomycetota</taxon>
        <taxon>Actinomycetes</taxon>
        <taxon>Micromonosporales</taxon>
        <taxon>Micromonosporaceae</taxon>
        <taxon>Micromonospora</taxon>
    </lineage>
</organism>
<evidence type="ECO:0000313" key="2">
    <source>
        <dbReference type="EMBL" id="SCL63087.1"/>
    </source>
</evidence>
<accession>A0A1C6VA89</accession>
<protein>
    <submittedName>
        <fullName evidence="2">Uncharacterized protein</fullName>
    </submittedName>
</protein>
<feature type="region of interest" description="Disordered" evidence="1">
    <location>
        <begin position="317"/>
        <end position="338"/>
    </location>
</feature>
<sequence length="439" mass="46673">MRIDIAAPDLLWARWGALAAALTALGHPDVYWCDADGAHHDDHGGNWARLVLVEGGRAVLFGYDHEYSDTAGLSPPLDLLAGAPGWLPWPELVRHAADDQLGYVYWYDGGHWSRVPYPESQVADGLPETAGAVLDDARARQELGEVVFSWGGHQPADLPTERAEVAVAAGRLLDAAAGGVLDGVVLAGLLGRIDPTGPADGGPGATGPADSGPGATSPADSGPGATGGVDLAAGLAVAARAGLRADGVRPVVPAAAGPPPRRIRRLSEDQHDRLVWTAMRQAEETPRPVPAPTPELTALIEWARDRAPSTLSFQVTDTSLSQHRDGATPAGRPGDDDWAAFRKAGDLVRRLRQAEADPAYGCWIFLRVAASADGVTVTRCYDSWPRWIPHEDRGGPWRSHLRPEVERRAAAYRPAWSVLLDPEVAYLGPPPPFDTLPVD</sequence>
<dbReference type="EMBL" id="FMIA01000002">
    <property type="protein sequence ID" value="SCL63087.1"/>
    <property type="molecule type" value="Genomic_DNA"/>
</dbReference>
<dbReference type="Proteomes" id="UP000198937">
    <property type="component" value="Unassembled WGS sequence"/>
</dbReference>
<evidence type="ECO:0000313" key="3">
    <source>
        <dbReference type="Proteomes" id="UP000198937"/>
    </source>
</evidence>
<feature type="compositionally biased region" description="Low complexity" evidence="1">
    <location>
        <begin position="206"/>
        <end position="216"/>
    </location>
</feature>
<dbReference type="OrthoDB" id="4507101at2"/>
<name>A0A1C6VA89_9ACTN</name>
<dbReference type="RefSeq" id="WP_091443765.1">
    <property type="nucleotide sequence ID" value="NZ_BMMJ01000012.1"/>
</dbReference>
<reference evidence="2 3" key="1">
    <citation type="submission" date="2016-06" db="EMBL/GenBank/DDBJ databases">
        <authorList>
            <person name="Kjaerup R.B."/>
            <person name="Dalgaard T.S."/>
            <person name="Juul-Madsen H.R."/>
        </authorList>
    </citation>
    <scope>NUCLEOTIDE SEQUENCE [LARGE SCALE GENOMIC DNA]</scope>
    <source>
        <strain evidence="2 3">DSM 45577</strain>
    </source>
</reference>
<dbReference type="AlphaFoldDB" id="A0A1C6VA89"/>
<gene>
    <name evidence="2" type="ORF">GA0070617_5102</name>
</gene>
<evidence type="ECO:0000256" key="1">
    <source>
        <dbReference type="SAM" id="MobiDB-lite"/>
    </source>
</evidence>
<feature type="region of interest" description="Disordered" evidence="1">
    <location>
        <begin position="197"/>
        <end position="227"/>
    </location>
</feature>
<keyword evidence="3" id="KW-1185">Reference proteome</keyword>